<evidence type="ECO:0000313" key="2">
    <source>
        <dbReference type="EMBL" id="MBD2721793.1"/>
    </source>
</evidence>
<dbReference type="Gene3D" id="3.90.550.10">
    <property type="entry name" value="Spore Coat Polysaccharide Biosynthesis Protein SpsA, Chain A"/>
    <property type="match status" value="1"/>
</dbReference>
<keyword evidence="3" id="KW-1185">Reference proteome</keyword>
<proteinExistence type="predicted"/>
<dbReference type="CDD" id="cd00761">
    <property type="entry name" value="Glyco_tranf_GTA_type"/>
    <property type="match status" value="1"/>
</dbReference>
<name>A0ABR8JPL8_9BACT</name>
<dbReference type="InterPro" id="IPR029044">
    <property type="entry name" value="Nucleotide-diphossugar_trans"/>
</dbReference>
<dbReference type="SUPFAM" id="SSF53448">
    <property type="entry name" value="Nucleotide-diphospho-sugar transferases"/>
    <property type="match status" value="1"/>
</dbReference>
<gene>
    <name evidence="2" type="ORF">IC234_06600</name>
</gene>
<reference evidence="2 3" key="1">
    <citation type="submission" date="2020-09" db="EMBL/GenBank/DDBJ databases">
        <authorList>
            <person name="Kim M.K."/>
        </authorList>
    </citation>
    <scope>NUCLEOTIDE SEQUENCE [LARGE SCALE GENOMIC DNA]</scope>
    <source>
        <strain evidence="2 3">BT189</strain>
    </source>
</reference>
<dbReference type="EMBL" id="JACXAC010000002">
    <property type="protein sequence ID" value="MBD2721793.1"/>
    <property type="molecule type" value="Genomic_DNA"/>
</dbReference>
<dbReference type="Pfam" id="PF00535">
    <property type="entry name" value="Glycos_transf_2"/>
    <property type="match status" value="1"/>
</dbReference>
<accession>A0ABR8JPL8</accession>
<dbReference type="RefSeq" id="WP_190923062.1">
    <property type="nucleotide sequence ID" value="NZ_JACXAC010000002.1"/>
</dbReference>
<comment type="caution">
    <text evidence="2">The sequence shown here is derived from an EMBL/GenBank/DDBJ whole genome shotgun (WGS) entry which is preliminary data.</text>
</comment>
<organism evidence="2 3">
    <name type="scientific">Hymenobacter armeniacus</name>
    <dbReference type="NCBI Taxonomy" id="2771358"/>
    <lineage>
        <taxon>Bacteria</taxon>
        <taxon>Pseudomonadati</taxon>
        <taxon>Bacteroidota</taxon>
        <taxon>Cytophagia</taxon>
        <taxon>Cytophagales</taxon>
        <taxon>Hymenobacteraceae</taxon>
        <taxon>Hymenobacter</taxon>
    </lineage>
</organism>
<protein>
    <submittedName>
        <fullName evidence="2">Glycosyltransferase</fullName>
    </submittedName>
</protein>
<dbReference type="PANTHER" id="PTHR22916">
    <property type="entry name" value="GLYCOSYLTRANSFERASE"/>
    <property type="match status" value="1"/>
</dbReference>
<sequence>MEPSTINLSYYITTFNKLSYLKIALTDLIENRQPDEEIVVSDGGSKDGTAQWLQEQYDAGRIQGFMSAPDKGEAHGVNRALLACRGTLLKWINDDDVFCYPAIRECKEFMLANPDVDVIGADGFDNYTGQALELIEHNTHFAKWKQSKEPFGFYGPGLMLRRSSLPLIGLTHSLSRFVDNEYTYRIMCLPLQVVWYQQPVFVRIINEDSNTLKFLKIKNIEEGINDKYREIATGRPVSELKRQRVINLVKQRVYGLLHRKSSAIKAENFAQQDFATTYAQHRATLYQSFDPKKTEKFTR</sequence>
<feature type="domain" description="Glycosyltransferase 2-like" evidence="1">
    <location>
        <begin position="11"/>
        <end position="160"/>
    </location>
</feature>
<dbReference type="Proteomes" id="UP000606003">
    <property type="component" value="Unassembled WGS sequence"/>
</dbReference>
<dbReference type="InterPro" id="IPR001173">
    <property type="entry name" value="Glyco_trans_2-like"/>
</dbReference>
<evidence type="ECO:0000313" key="3">
    <source>
        <dbReference type="Proteomes" id="UP000606003"/>
    </source>
</evidence>
<evidence type="ECO:0000259" key="1">
    <source>
        <dbReference type="Pfam" id="PF00535"/>
    </source>
</evidence>
<dbReference type="PANTHER" id="PTHR22916:SF3">
    <property type="entry name" value="UDP-GLCNAC:BETAGAL BETA-1,3-N-ACETYLGLUCOSAMINYLTRANSFERASE-LIKE PROTEIN 1"/>
    <property type="match status" value="1"/>
</dbReference>